<comment type="similarity">
    <text evidence="1">Belongs to the acetyltransferase family.</text>
</comment>
<dbReference type="PROSITE" id="PS51186">
    <property type="entry name" value="GNAT"/>
    <property type="match status" value="1"/>
</dbReference>
<evidence type="ECO:0000313" key="5">
    <source>
        <dbReference type="EMBL" id="SKB36970.1"/>
    </source>
</evidence>
<sequence>MGVVVRVAQREDCPAMMELIQELAVFEKQPDAVTVSMEEFEDAGFGTNPVWGAFVATDQDKIVALSLYYIRYSTWKGRRLYLEDLIVNEPYRGQGIGKLLLDRTIEHARVNNFSGMMWQVLDWNTPAIKFYESYNASLDGEWINVSLSFRD</sequence>
<protein>
    <submittedName>
        <fullName evidence="5">L-amino acid N-acyltransferase YncA</fullName>
    </submittedName>
</protein>
<feature type="domain" description="N-acetyltransferase" evidence="4">
    <location>
        <begin position="3"/>
        <end position="151"/>
    </location>
</feature>
<dbReference type="Proteomes" id="UP000190150">
    <property type="component" value="Unassembled WGS sequence"/>
</dbReference>
<organism evidence="5 6">
    <name type="scientific">Sphingobacterium nematocida</name>
    <dbReference type="NCBI Taxonomy" id="1513896"/>
    <lineage>
        <taxon>Bacteria</taxon>
        <taxon>Pseudomonadati</taxon>
        <taxon>Bacteroidota</taxon>
        <taxon>Sphingobacteriia</taxon>
        <taxon>Sphingobacteriales</taxon>
        <taxon>Sphingobacteriaceae</taxon>
        <taxon>Sphingobacterium</taxon>
    </lineage>
</organism>
<reference evidence="6" key="1">
    <citation type="submission" date="2017-02" db="EMBL/GenBank/DDBJ databases">
        <authorList>
            <person name="Varghese N."/>
            <person name="Submissions S."/>
        </authorList>
    </citation>
    <scope>NUCLEOTIDE SEQUENCE [LARGE SCALE GENOMIC DNA]</scope>
    <source>
        <strain evidence="6">DSM 24091</strain>
    </source>
</reference>
<dbReference type="InterPro" id="IPR051016">
    <property type="entry name" value="Diverse_Substrate_AcTransf"/>
</dbReference>
<evidence type="ECO:0000256" key="2">
    <source>
        <dbReference type="ARBA" id="ARBA00022679"/>
    </source>
</evidence>
<dbReference type="PANTHER" id="PTHR10545">
    <property type="entry name" value="DIAMINE N-ACETYLTRANSFERASE"/>
    <property type="match status" value="1"/>
</dbReference>
<evidence type="ECO:0000256" key="3">
    <source>
        <dbReference type="ARBA" id="ARBA00023315"/>
    </source>
</evidence>
<dbReference type="AlphaFoldDB" id="A0A1T5AQ88"/>
<gene>
    <name evidence="5" type="ORF">SAMN05660841_00069</name>
</gene>
<keyword evidence="2 5" id="KW-0808">Transferase</keyword>
<dbReference type="FunFam" id="3.40.630.30:FF:000064">
    <property type="entry name" value="GNAT family acetyltransferase"/>
    <property type="match status" value="1"/>
</dbReference>
<dbReference type="Gene3D" id="3.40.630.30">
    <property type="match status" value="1"/>
</dbReference>
<keyword evidence="3 5" id="KW-0012">Acyltransferase</keyword>
<dbReference type="STRING" id="1513896.SAMN05660841_00069"/>
<accession>A0A1T5AQ88</accession>
<keyword evidence="6" id="KW-1185">Reference proteome</keyword>
<evidence type="ECO:0000259" key="4">
    <source>
        <dbReference type="PROSITE" id="PS51186"/>
    </source>
</evidence>
<dbReference type="RefSeq" id="WP_079640436.1">
    <property type="nucleotide sequence ID" value="NZ_FUZF01000001.1"/>
</dbReference>
<proteinExistence type="inferred from homology"/>
<dbReference type="InterPro" id="IPR000182">
    <property type="entry name" value="GNAT_dom"/>
</dbReference>
<dbReference type="Pfam" id="PF00583">
    <property type="entry name" value="Acetyltransf_1"/>
    <property type="match status" value="1"/>
</dbReference>
<evidence type="ECO:0000256" key="1">
    <source>
        <dbReference type="ARBA" id="ARBA00008694"/>
    </source>
</evidence>
<name>A0A1T5AQ88_9SPHI</name>
<dbReference type="CDD" id="cd04301">
    <property type="entry name" value="NAT_SF"/>
    <property type="match status" value="1"/>
</dbReference>
<evidence type="ECO:0000313" key="6">
    <source>
        <dbReference type="Proteomes" id="UP000190150"/>
    </source>
</evidence>
<dbReference type="OrthoDB" id="9805924at2"/>
<dbReference type="PANTHER" id="PTHR10545:SF29">
    <property type="entry name" value="GH14572P-RELATED"/>
    <property type="match status" value="1"/>
</dbReference>
<dbReference type="SUPFAM" id="SSF55729">
    <property type="entry name" value="Acyl-CoA N-acyltransferases (Nat)"/>
    <property type="match status" value="1"/>
</dbReference>
<dbReference type="EMBL" id="FUZF01000001">
    <property type="protein sequence ID" value="SKB36970.1"/>
    <property type="molecule type" value="Genomic_DNA"/>
</dbReference>
<dbReference type="InterPro" id="IPR016181">
    <property type="entry name" value="Acyl_CoA_acyltransferase"/>
</dbReference>
<dbReference type="GO" id="GO:0008080">
    <property type="term" value="F:N-acetyltransferase activity"/>
    <property type="evidence" value="ECO:0007669"/>
    <property type="project" value="UniProtKB-ARBA"/>
</dbReference>